<evidence type="ECO:0000256" key="8">
    <source>
        <dbReference type="ARBA" id="ARBA00023136"/>
    </source>
</evidence>
<evidence type="ECO:0000256" key="1">
    <source>
        <dbReference type="ARBA" id="ARBA00004651"/>
    </source>
</evidence>
<keyword evidence="6 9" id="KW-0029">Amino-acid transport</keyword>
<comment type="caution">
    <text evidence="10">The sequence shown here is derived from an EMBL/GenBank/DDBJ whole genome shotgun (WGS) entry which is preliminary data.</text>
</comment>
<dbReference type="GO" id="GO:0015820">
    <property type="term" value="P:L-leucine transport"/>
    <property type="evidence" value="ECO:0007669"/>
    <property type="project" value="TreeGrafter"/>
</dbReference>
<dbReference type="GO" id="GO:0015818">
    <property type="term" value="P:isoleucine transport"/>
    <property type="evidence" value="ECO:0007669"/>
    <property type="project" value="TreeGrafter"/>
</dbReference>
<evidence type="ECO:0000256" key="4">
    <source>
        <dbReference type="ARBA" id="ARBA00022475"/>
    </source>
</evidence>
<keyword evidence="8 9" id="KW-0472">Membrane</keyword>
<evidence type="ECO:0000256" key="2">
    <source>
        <dbReference type="ARBA" id="ARBA00008540"/>
    </source>
</evidence>
<dbReference type="InterPro" id="IPR004685">
    <property type="entry name" value="Brnchd-chn_aa_trnsp_Livcs"/>
</dbReference>
<feature type="transmembrane region" description="Helical" evidence="9">
    <location>
        <begin position="118"/>
        <end position="141"/>
    </location>
</feature>
<keyword evidence="4" id="KW-1003">Cell membrane</keyword>
<proteinExistence type="inferred from homology"/>
<organism evidence="10 11">
    <name type="scientific">Cytobacillus depressus</name>
    <dbReference type="NCBI Taxonomy" id="1602942"/>
    <lineage>
        <taxon>Bacteria</taxon>
        <taxon>Bacillati</taxon>
        <taxon>Bacillota</taxon>
        <taxon>Bacilli</taxon>
        <taxon>Bacillales</taxon>
        <taxon>Bacillaceae</taxon>
        <taxon>Cytobacillus</taxon>
    </lineage>
</organism>
<accession>A0A6L3VEC2</accession>
<sequence>MNKELSVKQMIPVGLMLFALFFGAGNMIFPPFLAQQAGSNFWPAIIGFLVTGVGLPLLGVIAISKVGDLETLASRVHPIFAVVFTVILYLVIGPLFAIPRTGTVSYEIGVVPFLSETAANSGVTLAIFSILYFAVTLWLSLNPTKLVDRIGKILTPALLIVLAIFAIKSFITPLGDLKAPNDVYANGPIFKGFLEGYLTMDAIAALVFGSFVVASIKDFGISDKKMVTTLCIRAGIIAAVALALVYLALAWIGATSTDAIGIQENGASILAETSNALFGSLGAVILALAILFACLTTAIGLITSCAQYFTKLMPQISYKTFVVIFSLFSAIIANVGLSQLISFSVPVLVFVYPLAIVLILLTFMNKLFNGRSSVYICAIIPTGFIGLIDGLNAAGLNVSGITHFLQNVLPLYEQGIGWIIPAIIGSLIGLAISHDSKKTVTTD</sequence>
<protein>
    <recommendedName>
        <fullName evidence="9">Branched-chain amino acid transport system carrier protein</fullName>
    </recommendedName>
</protein>
<feature type="transmembrane region" description="Helical" evidence="9">
    <location>
        <begin position="197"/>
        <end position="216"/>
    </location>
</feature>
<feature type="transmembrane region" description="Helical" evidence="9">
    <location>
        <begin position="276"/>
        <end position="304"/>
    </location>
</feature>
<dbReference type="OrthoDB" id="9783920at2"/>
<dbReference type="PANTHER" id="PTHR30588:SF8">
    <property type="entry name" value="BRANCHED-CHAIN AMINO ACID PERMEASE BRAB"/>
    <property type="match status" value="1"/>
</dbReference>
<dbReference type="RefSeq" id="WP_151533588.1">
    <property type="nucleotide sequence ID" value="NZ_WBOS01000001.1"/>
</dbReference>
<gene>
    <name evidence="10" type="primary">brnQ</name>
    <name evidence="10" type="ORF">F7731_04665</name>
</gene>
<dbReference type="NCBIfam" id="TIGR00796">
    <property type="entry name" value="livcs"/>
    <property type="match status" value="1"/>
</dbReference>
<dbReference type="Proteomes" id="UP000481030">
    <property type="component" value="Unassembled WGS sequence"/>
</dbReference>
<feature type="transmembrane region" description="Helical" evidence="9">
    <location>
        <begin position="153"/>
        <end position="171"/>
    </location>
</feature>
<reference evidence="10 11" key="1">
    <citation type="journal article" date="2016" name="Antonie Van Leeuwenhoek">
        <title>Bacillus depressus sp. nov., isolated from soil of a sunflower field.</title>
        <authorList>
            <person name="Wei X."/>
            <person name="Xin D."/>
            <person name="Xin Y."/>
            <person name="Zhang H."/>
            <person name="Wang T."/>
            <person name="Zhang J."/>
        </authorList>
    </citation>
    <scope>NUCLEOTIDE SEQUENCE [LARGE SCALE GENOMIC DNA]</scope>
    <source>
        <strain evidence="10 11">BZ1</strain>
    </source>
</reference>
<feature type="transmembrane region" description="Helical" evidence="9">
    <location>
        <begin position="12"/>
        <end position="29"/>
    </location>
</feature>
<dbReference type="PANTHER" id="PTHR30588">
    <property type="entry name" value="BRANCHED-CHAIN AMINO ACID TRANSPORT SYSTEM 2 CARRIER PROTEIN"/>
    <property type="match status" value="1"/>
</dbReference>
<comment type="subcellular location">
    <subcellularLocation>
        <location evidence="1 9">Cell membrane</location>
        <topology evidence="1 9">Multi-pass membrane protein</topology>
    </subcellularLocation>
</comment>
<dbReference type="GO" id="GO:0015190">
    <property type="term" value="F:L-leucine transmembrane transporter activity"/>
    <property type="evidence" value="ECO:0007669"/>
    <property type="project" value="TreeGrafter"/>
</dbReference>
<feature type="transmembrane region" description="Helical" evidence="9">
    <location>
        <begin position="236"/>
        <end position="256"/>
    </location>
</feature>
<evidence type="ECO:0000256" key="5">
    <source>
        <dbReference type="ARBA" id="ARBA00022692"/>
    </source>
</evidence>
<keyword evidence="3 9" id="KW-0813">Transport</keyword>
<evidence type="ECO:0000313" key="11">
    <source>
        <dbReference type="Proteomes" id="UP000481030"/>
    </source>
</evidence>
<evidence type="ECO:0000256" key="3">
    <source>
        <dbReference type="ARBA" id="ARBA00022448"/>
    </source>
</evidence>
<dbReference type="GO" id="GO:0015188">
    <property type="term" value="F:L-isoleucine transmembrane transporter activity"/>
    <property type="evidence" value="ECO:0007669"/>
    <property type="project" value="TreeGrafter"/>
</dbReference>
<keyword evidence="5 9" id="KW-0812">Transmembrane</keyword>
<comment type="function">
    <text evidence="9">Component of the transport system for branched-chain amino acids.</text>
</comment>
<feature type="transmembrane region" description="Helical" evidence="9">
    <location>
        <begin position="415"/>
        <end position="433"/>
    </location>
</feature>
<feature type="transmembrane region" description="Helical" evidence="9">
    <location>
        <begin position="343"/>
        <end position="363"/>
    </location>
</feature>
<name>A0A6L3VEC2_9BACI</name>
<evidence type="ECO:0000313" key="10">
    <source>
        <dbReference type="EMBL" id="KAB2338847.1"/>
    </source>
</evidence>
<keyword evidence="11" id="KW-1185">Reference proteome</keyword>
<dbReference type="GO" id="GO:0005886">
    <property type="term" value="C:plasma membrane"/>
    <property type="evidence" value="ECO:0007669"/>
    <property type="project" value="UniProtKB-SubCell"/>
</dbReference>
<dbReference type="EMBL" id="WBOS01000001">
    <property type="protein sequence ID" value="KAB2338847.1"/>
    <property type="molecule type" value="Genomic_DNA"/>
</dbReference>
<dbReference type="GO" id="GO:0005304">
    <property type="term" value="F:L-valine transmembrane transporter activity"/>
    <property type="evidence" value="ECO:0007669"/>
    <property type="project" value="TreeGrafter"/>
</dbReference>
<feature type="transmembrane region" description="Helical" evidence="9">
    <location>
        <begin position="316"/>
        <end position="337"/>
    </location>
</feature>
<dbReference type="AlphaFoldDB" id="A0A6L3VEC2"/>
<keyword evidence="7 9" id="KW-1133">Transmembrane helix</keyword>
<dbReference type="Pfam" id="PF05525">
    <property type="entry name" value="Branch_AA_trans"/>
    <property type="match status" value="1"/>
</dbReference>
<evidence type="ECO:0000256" key="9">
    <source>
        <dbReference type="RuleBase" id="RU362122"/>
    </source>
</evidence>
<feature type="transmembrane region" description="Helical" evidence="9">
    <location>
        <begin position="41"/>
        <end position="64"/>
    </location>
</feature>
<evidence type="ECO:0000256" key="7">
    <source>
        <dbReference type="ARBA" id="ARBA00022989"/>
    </source>
</evidence>
<evidence type="ECO:0000256" key="6">
    <source>
        <dbReference type="ARBA" id="ARBA00022970"/>
    </source>
</evidence>
<feature type="transmembrane region" description="Helical" evidence="9">
    <location>
        <begin position="375"/>
        <end position="395"/>
    </location>
</feature>
<feature type="transmembrane region" description="Helical" evidence="9">
    <location>
        <begin position="76"/>
        <end position="98"/>
    </location>
</feature>
<comment type="similarity">
    <text evidence="2 9">Belongs to the branched chain amino acid transporter family.</text>
</comment>